<dbReference type="EMBL" id="JAPDRK010000012">
    <property type="protein sequence ID" value="KAJ9607426.1"/>
    <property type="molecule type" value="Genomic_DNA"/>
</dbReference>
<sequence length="374" mass="42605">MAPIGEDETPEVPPLMTRRKTTIRATIPEPPPTMAAAIAQDPTLKPPDFLVVVADGETHLSNEELLKLRAATDRALQNGSEIPIVPREADPFYHHLQMSIAKFDEAMTEREIDIAGDIYRDLNRVGSSGLFIRNADDKSRQENKVTKNCAVKCPYLYSHGIRERVYNLFRHRPDGSALKAVRDSWFKGASSRSKTFQTYALNVVRVAMEGLVAIYGFELFARMSEAQIRKVLDDMYSKDPRGHGLGFYAILADAIDFDGIYRVATHNAEEERYRQAWRAGIKYRFIETAMLTWKYCLNVHPDFADVYNAVKFQKFKDIPYSDGNQQLFAGVVKGVRTIPIHDATHKFRKPVESIFDFILLNKHSELDIEDTTRN</sequence>
<accession>A0AA38X609</accession>
<comment type="caution">
    <text evidence="2">The sequence shown here is derived from an EMBL/GenBank/DDBJ whole genome shotgun (WGS) entry which is preliminary data.</text>
</comment>
<evidence type="ECO:0000256" key="1">
    <source>
        <dbReference type="SAM" id="MobiDB-lite"/>
    </source>
</evidence>
<feature type="compositionally biased region" description="Acidic residues" evidence="1">
    <location>
        <begin position="1"/>
        <end position="10"/>
    </location>
</feature>
<keyword evidence="3" id="KW-1185">Reference proteome</keyword>
<evidence type="ECO:0000313" key="2">
    <source>
        <dbReference type="EMBL" id="KAJ9607426.1"/>
    </source>
</evidence>
<feature type="region of interest" description="Disordered" evidence="1">
    <location>
        <begin position="1"/>
        <end position="33"/>
    </location>
</feature>
<name>A0AA38X609_9EURO</name>
<gene>
    <name evidence="2" type="ORF">H2200_008499</name>
</gene>
<proteinExistence type="predicted"/>
<organism evidence="2 3">
    <name type="scientific">Cladophialophora chaetospira</name>
    <dbReference type="NCBI Taxonomy" id="386627"/>
    <lineage>
        <taxon>Eukaryota</taxon>
        <taxon>Fungi</taxon>
        <taxon>Dikarya</taxon>
        <taxon>Ascomycota</taxon>
        <taxon>Pezizomycotina</taxon>
        <taxon>Eurotiomycetes</taxon>
        <taxon>Chaetothyriomycetidae</taxon>
        <taxon>Chaetothyriales</taxon>
        <taxon>Herpotrichiellaceae</taxon>
        <taxon>Cladophialophora</taxon>
    </lineage>
</organism>
<protein>
    <submittedName>
        <fullName evidence="2">Uncharacterized protein</fullName>
    </submittedName>
</protein>
<dbReference type="AlphaFoldDB" id="A0AA38X609"/>
<evidence type="ECO:0000313" key="3">
    <source>
        <dbReference type="Proteomes" id="UP001172673"/>
    </source>
</evidence>
<reference evidence="2" key="1">
    <citation type="submission" date="2022-10" db="EMBL/GenBank/DDBJ databases">
        <title>Culturing micro-colonial fungi from biological soil crusts in the Mojave desert and describing Neophaeococcomyces mojavensis, and introducing the new genera and species Taxawa tesnikishii.</title>
        <authorList>
            <person name="Kurbessoian T."/>
            <person name="Stajich J.E."/>
        </authorList>
    </citation>
    <scope>NUCLEOTIDE SEQUENCE</scope>
    <source>
        <strain evidence="2">TK_41</strain>
    </source>
</reference>
<dbReference type="Proteomes" id="UP001172673">
    <property type="component" value="Unassembled WGS sequence"/>
</dbReference>